<dbReference type="PANTHER" id="PTHR34268">
    <property type="entry name" value="OS01G0321850 PROTEIN"/>
    <property type="match status" value="1"/>
</dbReference>
<dbReference type="EMBL" id="JBBNAE010000003">
    <property type="protein sequence ID" value="KAK9138291.1"/>
    <property type="molecule type" value="Genomic_DNA"/>
</dbReference>
<protein>
    <submittedName>
        <fullName evidence="2">Uncharacterized protein</fullName>
    </submittedName>
</protein>
<dbReference type="PANTHER" id="PTHR34268:SF8">
    <property type="entry name" value="FAE DOMAIN-CONTAINING PROTEIN"/>
    <property type="match status" value="1"/>
</dbReference>
<dbReference type="AlphaFoldDB" id="A0AAP0JQE7"/>
<name>A0AAP0JQE7_9MAGN</name>
<gene>
    <name evidence="2" type="ORF">Sjap_008885</name>
</gene>
<evidence type="ECO:0000256" key="1">
    <source>
        <dbReference type="SAM" id="MobiDB-lite"/>
    </source>
</evidence>
<sequence>MSPCLCLKNTVVVAPATTTQLPPLSEDKKMKKGPLEIDQISWNAILISRKQRHQQQQQYYENQGGSSSRGPQVRRDELDELRVSFEERLEAQQQTIASQHAMLEAQYATIAQLQQMLLQALHTLLKMVISLGDEYTLVKVGLFVLVQALVYFILTSSSNIFSQNKNMKPSLSFKTVRSASIRRFLAVLSDVPAEQASPSSKAASLSPSRKH</sequence>
<accession>A0AAP0JQE7</accession>
<proteinExistence type="predicted"/>
<organism evidence="2 3">
    <name type="scientific">Stephania japonica</name>
    <dbReference type="NCBI Taxonomy" id="461633"/>
    <lineage>
        <taxon>Eukaryota</taxon>
        <taxon>Viridiplantae</taxon>
        <taxon>Streptophyta</taxon>
        <taxon>Embryophyta</taxon>
        <taxon>Tracheophyta</taxon>
        <taxon>Spermatophyta</taxon>
        <taxon>Magnoliopsida</taxon>
        <taxon>Ranunculales</taxon>
        <taxon>Menispermaceae</taxon>
        <taxon>Menispermoideae</taxon>
        <taxon>Cissampelideae</taxon>
        <taxon>Stephania</taxon>
    </lineage>
</organism>
<dbReference type="Proteomes" id="UP001417504">
    <property type="component" value="Unassembled WGS sequence"/>
</dbReference>
<reference evidence="2 3" key="1">
    <citation type="submission" date="2024-01" db="EMBL/GenBank/DDBJ databases">
        <title>Genome assemblies of Stephania.</title>
        <authorList>
            <person name="Yang L."/>
        </authorList>
    </citation>
    <scope>NUCLEOTIDE SEQUENCE [LARGE SCALE GENOMIC DNA]</scope>
    <source>
        <strain evidence="2">QJT</strain>
        <tissue evidence="2">Leaf</tissue>
    </source>
</reference>
<feature type="compositionally biased region" description="Low complexity" evidence="1">
    <location>
        <begin position="196"/>
        <end position="211"/>
    </location>
</feature>
<comment type="caution">
    <text evidence="2">The sequence shown here is derived from an EMBL/GenBank/DDBJ whole genome shotgun (WGS) entry which is preliminary data.</text>
</comment>
<keyword evidence="3" id="KW-1185">Reference proteome</keyword>
<feature type="region of interest" description="Disordered" evidence="1">
    <location>
        <begin position="192"/>
        <end position="211"/>
    </location>
</feature>
<evidence type="ECO:0000313" key="2">
    <source>
        <dbReference type="EMBL" id="KAK9138291.1"/>
    </source>
</evidence>
<evidence type="ECO:0000313" key="3">
    <source>
        <dbReference type="Proteomes" id="UP001417504"/>
    </source>
</evidence>